<dbReference type="OrthoDB" id="5593786at2759"/>
<keyword evidence="4" id="KW-1185">Reference proteome</keyword>
<protein>
    <submittedName>
        <fullName evidence="3">Tigger transposable element-derived protein 4</fullName>
    </submittedName>
</protein>
<name>A0A9P6GWN6_9MICR</name>
<evidence type="ECO:0000313" key="4">
    <source>
        <dbReference type="Proteomes" id="UP000740883"/>
    </source>
</evidence>
<dbReference type="Gene3D" id="1.10.10.60">
    <property type="entry name" value="Homeodomain-like"/>
    <property type="match status" value="1"/>
</dbReference>
<reference evidence="3 4" key="1">
    <citation type="journal article" date="2020" name="Genome Biol. Evol.">
        <title>Comparative genomics of strictly vertically transmitted, feminizing microsporidia endosymbionts of amphipod crustaceans.</title>
        <authorList>
            <person name="Cormier A."/>
            <person name="Chebbi M.A."/>
            <person name="Giraud I."/>
            <person name="Wattier R."/>
            <person name="Teixeira M."/>
            <person name="Gilbert C."/>
            <person name="Rigaud T."/>
            <person name="Cordaux R."/>
        </authorList>
    </citation>
    <scope>NUCLEOTIDE SEQUENCE [LARGE SCALE GENOMIC DNA]</scope>
    <source>
        <strain evidence="3 4">Ou3-Ou53</strain>
    </source>
</reference>
<accession>A0A9P6GWN6</accession>
<evidence type="ECO:0000259" key="2">
    <source>
        <dbReference type="Pfam" id="PF03221"/>
    </source>
</evidence>
<dbReference type="Pfam" id="PF03221">
    <property type="entry name" value="HTH_Tnp_Tc5"/>
    <property type="match status" value="1"/>
</dbReference>
<comment type="caution">
    <text evidence="3">The sequence shown here is derived from an EMBL/GenBank/DDBJ whole genome shotgun (WGS) entry which is preliminary data.</text>
</comment>
<dbReference type="PANTHER" id="PTHR19303">
    <property type="entry name" value="TRANSPOSON"/>
    <property type="match status" value="1"/>
</dbReference>
<dbReference type="PANTHER" id="PTHR19303:SF73">
    <property type="entry name" value="PROTEIN PDC2"/>
    <property type="match status" value="1"/>
</dbReference>
<sequence length="152" mass="17518">MNVTVTTDSLQTKALEIAERISIRDFKASSGSVCKFVKRNKHTSKRINGEAGFVDSSILEDFKASLDSKLTVYDDQNIYNYDETGHMYKQSSRRTYTFLDEDKANRKFSKERIIVLFAVSRTEEMLKPLIIGKSKTPRCFKNVDINSQTTYY</sequence>
<dbReference type="GO" id="GO:0003677">
    <property type="term" value="F:DNA binding"/>
    <property type="evidence" value="ECO:0007669"/>
    <property type="project" value="UniProtKB-KW"/>
</dbReference>
<keyword evidence="1" id="KW-0238">DNA-binding</keyword>
<feature type="domain" description="HTH CENPB-type" evidence="2">
    <location>
        <begin position="2"/>
        <end position="45"/>
    </location>
</feature>
<dbReference type="EMBL" id="SBJO01000414">
    <property type="protein sequence ID" value="KAF9761126.1"/>
    <property type="molecule type" value="Genomic_DNA"/>
</dbReference>
<dbReference type="GO" id="GO:0005634">
    <property type="term" value="C:nucleus"/>
    <property type="evidence" value="ECO:0007669"/>
    <property type="project" value="TreeGrafter"/>
</dbReference>
<dbReference type="InterPro" id="IPR006600">
    <property type="entry name" value="HTH_CenpB_DNA-bd_dom"/>
</dbReference>
<dbReference type="InterPro" id="IPR050863">
    <property type="entry name" value="CenT-Element_Derived"/>
</dbReference>
<evidence type="ECO:0000256" key="1">
    <source>
        <dbReference type="ARBA" id="ARBA00023125"/>
    </source>
</evidence>
<gene>
    <name evidence="3" type="primary">Tigd4_2</name>
    <name evidence="3" type="ORF">NGRA_2839</name>
</gene>
<dbReference type="AlphaFoldDB" id="A0A9P6GWN6"/>
<dbReference type="Proteomes" id="UP000740883">
    <property type="component" value="Unassembled WGS sequence"/>
</dbReference>
<evidence type="ECO:0000313" key="3">
    <source>
        <dbReference type="EMBL" id="KAF9761126.1"/>
    </source>
</evidence>
<organism evidence="3 4">
    <name type="scientific">Nosema granulosis</name>
    <dbReference type="NCBI Taxonomy" id="83296"/>
    <lineage>
        <taxon>Eukaryota</taxon>
        <taxon>Fungi</taxon>
        <taxon>Fungi incertae sedis</taxon>
        <taxon>Microsporidia</taxon>
        <taxon>Nosematidae</taxon>
        <taxon>Nosema</taxon>
    </lineage>
</organism>
<proteinExistence type="predicted"/>